<protein>
    <submittedName>
        <fullName evidence="3">Amino acid adenylation domain-containing protein</fullName>
    </submittedName>
</protein>
<dbReference type="AlphaFoldDB" id="A0A2T0SAR0"/>
<evidence type="ECO:0000313" key="3">
    <source>
        <dbReference type="EMBL" id="PRY30509.1"/>
    </source>
</evidence>
<feature type="domain" description="AMP-dependent synthetase/ligase" evidence="1">
    <location>
        <begin position="12"/>
        <end position="363"/>
    </location>
</feature>
<organism evidence="3 4">
    <name type="scientific">Pseudosporangium ferrugineum</name>
    <dbReference type="NCBI Taxonomy" id="439699"/>
    <lineage>
        <taxon>Bacteria</taxon>
        <taxon>Bacillati</taxon>
        <taxon>Actinomycetota</taxon>
        <taxon>Actinomycetes</taxon>
        <taxon>Micromonosporales</taxon>
        <taxon>Micromonosporaceae</taxon>
        <taxon>Pseudosporangium</taxon>
    </lineage>
</organism>
<dbReference type="SUPFAM" id="SSF56801">
    <property type="entry name" value="Acetyl-CoA synthetase-like"/>
    <property type="match status" value="1"/>
</dbReference>
<dbReference type="GO" id="GO:0043041">
    <property type="term" value="P:amino acid activation for nonribosomal peptide biosynthetic process"/>
    <property type="evidence" value="ECO:0007669"/>
    <property type="project" value="TreeGrafter"/>
</dbReference>
<dbReference type="Pfam" id="PF00501">
    <property type="entry name" value="AMP-binding"/>
    <property type="match status" value="1"/>
</dbReference>
<accession>A0A2T0SAR0</accession>
<dbReference type="Gene3D" id="3.40.50.12780">
    <property type="entry name" value="N-terminal domain of ligase-like"/>
    <property type="match status" value="1"/>
</dbReference>
<dbReference type="InterPro" id="IPR025110">
    <property type="entry name" value="AMP-bd_C"/>
</dbReference>
<dbReference type="InterPro" id="IPR020845">
    <property type="entry name" value="AMP-binding_CS"/>
</dbReference>
<dbReference type="PROSITE" id="PS00455">
    <property type="entry name" value="AMP_BINDING"/>
    <property type="match status" value="1"/>
</dbReference>
<dbReference type="InterPro" id="IPR042099">
    <property type="entry name" value="ANL_N_sf"/>
</dbReference>
<dbReference type="GO" id="GO:0031177">
    <property type="term" value="F:phosphopantetheine binding"/>
    <property type="evidence" value="ECO:0007669"/>
    <property type="project" value="TreeGrafter"/>
</dbReference>
<dbReference type="PANTHER" id="PTHR45527">
    <property type="entry name" value="NONRIBOSOMAL PEPTIDE SYNTHETASE"/>
    <property type="match status" value="1"/>
</dbReference>
<dbReference type="OrthoDB" id="4477213at2"/>
<dbReference type="GO" id="GO:0044550">
    <property type="term" value="P:secondary metabolite biosynthetic process"/>
    <property type="evidence" value="ECO:0007669"/>
    <property type="project" value="TreeGrafter"/>
</dbReference>
<evidence type="ECO:0000313" key="4">
    <source>
        <dbReference type="Proteomes" id="UP000239209"/>
    </source>
</evidence>
<dbReference type="PANTHER" id="PTHR45527:SF1">
    <property type="entry name" value="FATTY ACID SYNTHASE"/>
    <property type="match status" value="1"/>
</dbReference>
<name>A0A2T0SAR0_9ACTN</name>
<dbReference type="GO" id="GO:0005737">
    <property type="term" value="C:cytoplasm"/>
    <property type="evidence" value="ECO:0007669"/>
    <property type="project" value="TreeGrafter"/>
</dbReference>
<dbReference type="InterPro" id="IPR045851">
    <property type="entry name" value="AMP-bd_C_sf"/>
</dbReference>
<dbReference type="Proteomes" id="UP000239209">
    <property type="component" value="Unassembled WGS sequence"/>
</dbReference>
<comment type="caution">
    <text evidence="3">The sequence shown here is derived from an EMBL/GenBank/DDBJ whole genome shotgun (WGS) entry which is preliminary data.</text>
</comment>
<sequence>MSARLFHEYLLARAAAHPDRPAVTSVRYRRTLTYGALAALSRRWAAEFDERGLRARDVLLLELDPRPEAVALMIAAASRAIPFVAVDPTLPEARRQQVIAQVRPAARITGVPGDGTTAVSGILGADGTLRLAGRRDPATGPRAAREDDLAYVVFTSGSTGVPKGIMMSHRAVVSFWSGFCGFGVRPGVRLGSTSPLQFDFSLLDLGMALGAGGTLVQIPSILTHQPSGLLDTLRRQRVQQMNGVPSIWRDLLAGDDAAALADTGVDTVLYAGEGFPAAGLHALRRAHPEVRIVNGFGHSESIACAYQILGEPPTDADGRAPFGTRAIDGMRMYLVDDAGRVVDGPDRPGELYIEGDSLFDGYWENPEATRAALVPSPVSAGRRAFASRDRVVRDAAGQHYFLGRLDDQVKLLGNRIELAEVDTTLRRHPAVLETSTVLAPGEPPTLISFVRVGAGWSGNPRLITELRAHCGRLLPRYMVPGRIVVVPGFPLTPNGKVDREALLAGERVS</sequence>
<evidence type="ECO:0000259" key="1">
    <source>
        <dbReference type="Pfam" id="PF00501"/>
    </source>
</evidence>
<dbReference type="InterPro" id="IPR000873">
    <property type="entry name" value="AMP-dep_synth/lig_dom"/>
</dbReference>
<dbReference type="Pfam" id="PF13193">
    <property type="entry name" value="AMP-binding_C"/>
    <property type="match status" value="1"/>
</dbReference>
<proteinExistence type="predicted"/>
<feature type="domain" description="AMP-binding enzyme C-terminal" evidence="2">
    <location>
        <begin position="420"/>
        <end position="496"/>
    </location>
</feature>
<keyword evidence="4" id="KW-1185">Reference proteome</keyword>
<dbReference type="RefSeq" id="WP_106126151.1">
    <property type="nucleotide sequence ID" value="NZ_PVZG01000004.1"/>
</dbReference>
<gene>
    <name evidence="3" type="ORF">CLV70_10461</name>
</gene>
<dbReference type="Gene3D" id="3.30.300.30">
    <property type="match status" value="1"/>
</dbReference>
<reference evidence="3 4" key="1">
    <citation type="submission" date="2018-03" db="EMBL/GenBank/DDBJ databases">
        <title>Genomic Encyclopedia of Archaeal and Bacterial Type Strains, Phase II (KMG-II): from individual species to whole genera.</title>
        <authorList>
            <person name="Goeker M."/>
        </authorList>
    </citation>
    <scope>NUCLEOTIDE SEQUENCE [LARGE SCALE GENOMIC DNA]</scope>
    <source>
        <strain evidence="3 4">DSM 45348</strain>
    </source>
</reference>
<dbReference type="EMBL" id="PVZG01000004">
    <property type="protein sequence ID" value="PRY30509.1"/>
    <property type="molecule type" value="Genomic_DNA"/>
</dbReference>
<evidence type="ECO:0000259" key="2">
    <source>
        <dbReference type="Pfam" id="PF13193"/>
    </source>
</evidence>